<comment type="domain">
    <text evidence="5">The PRC barrel domain binds ribosomal protein uS19.</text>
</comment>
<dbReference type="Gene3D" id="2.30.30.240">
    <property type="entry name" value="PRC-barrel domain"/>
    <property type="match status" value="1"/>
</dbReference>
<comment type="function">
    <text evidence="5">An accessory protein needed during the final step in the assembly of 30S ribosomal subunit, possibly for assembly of the head region. Essential for efficient processing of 16S rRNA. May be needed both before and after RbfA during the maturation of 16S rRNA. It has affinity for free ribosomal 30S subunits but not for 70S ribosomes.</text>
</comment>
<evidence type="ECO:0000256" key="1">
    <source>
        <dbReference type="ARBA" id="ARBA00022490"/>
    </source>
</evidence>
<dbReference type="NCBIfam" id="TIGR02273">
    <property type="entry name" value="16S_RimM"/>
    <property type="match status" value="1"/>
</dbReference>
<organism evidence="7 8">
    <name type="scientific">Leptospira inadai serovar Lyme</name>
    <dbReference type="NCBI Taxonomy" id="293084"/>
    <lineage>
        <taxon>Bacteria</taxon>
        <taxon>Pseudomonadati</taxon>
        <taxon>Spirochaetota</taxon>
        <taxon>Spirochaetia</taxon>
        <taxon>Leptospirales</taxon>
        <taxon>Leptospiraceae</taxon>
        <taxon>Leptospira</taxon>
    </lineage>
</organism>
<dbReference type="SUPFAM" id="SSF50346">
    <property type="entry name" value="PRC-barrel domain"/>
    <property type="match status" value="1"/>
</dbReference>
<dbReference type="PANTHER" id="PTHR33692">
    <property type="entry name" value="RIBOSOME MATURATION FACTOR RIMM"/>
    <property type="match status" value="1"/>
</dbReference>
<evidence type="ECO:0000313" key="8">
    <source>
        <dbReference type="Proteomes" id="UP000094669"/>
    </source>
</evidence>
<dbReference type="InterPro" id="IPR002676">
    <property type="entry name" value="RimM_N"/>
</dbReference>
<evidence type="ECO:0000259" key="6">
    <source>
        <dbReference type="Pfam" id="PF01782"/>
    </source>
</evidence>
<dbReference type="InterPro" id="IPR011033">
    <property type="entry name" value="PRC_barrel-like_sf"/>
</dbReference>
<reference evidence="7" key="1">
    <citation type="submission" date="2018-01" db="EMBL/GenBank/DDBJ databases">
        <title>Genomic characterization of Leptospira inadai serogroup Lyme isolated from captured rat in Brazil and comparative analysis with human reference strain.</title>
        <authorList>
            <person name="Moreno L.Z."/>
            <person name="Loureiro A.P."/>
            <person name="Miraglia F."/>
            <person name="Kremer F.S."/>
            <person name="Eslabao M.R."/>
            <person name="Dellagostin O.A."/>
            <person name="Lilenbaum W."/>
            <person name="Moreno A.M."/>
        </authorList>
    </citation>
    <scope>NUCLEOTIDE SEQUENCE [LARGE SCALE GENOMIC DNA]</scope>
    <source>
        <strain evidence="7">M34/99</strain>
    </source>
</reference>
<proteinExistence type="inferred from homology"/>
<evidence type="ECO:0000313" key="7">
    <source>
        <dbReference type="EMBL" id="PNV76299.1"/>
    </source>
</evidence>
<keyword evidence="2 5" id="KW-0690">Ribosome biogenesis</keyword>
<dbReference type="PANTHER" id="PTHR33692:SF1">
    <property type="entry name" value="RIBOSOME MATURATION FACTOR RIMM"/>
    <property type="match status" value="1"/>
</dbReference>
<feature type="domain" description="RimM N-terminal" evidence="6">
    <location>
        <begin position="8"/>
        <end position="89"/>
    </location>
</feature>
<dbReference type="RefSeq" id="WP_010419388.1">
    <property type="nucleotide sequence ID" value="NZ_MCRM02000003.1"/>
</dbReference>
<comment type="caution">
    <text evidence="7">The sequence shown here is derived from an EMBL/GenBank/DDBJ whole genome shotgun (WGS) entry which is preliminary data.</text>
</comment>
<dbReference type="InterPro" id="IPR011961">
    <property type="entry name" value="RimM"/>
</dbReference>
<evidence type="ECO:0000256" key="3">
    <source>
        <dbReference type="ARBA" id="ARBA00022552"/>
    </source>
</evidence>
<comment type="subcellular location">
    <subcellularLocation>
        <location evidence="5">Cytoplasm</location>
    </subcellularLocation>
</comment>
<keyword evidence="3 5" id="KW-0698">rRNA processing</keyword>
<evidence type="ECO:0000256" key="5">
    <source>
        <dbReference type="HAMAP-Rule" id="MF_00014"/>
    </source>
</evidence>
<sequence length="172" mass="19437">MTENRILVGKLGKPFGLKGLIRLVAQESSLPTLKHPLSVILRFPGKPDLSLIVLETKIHSGRIHLRFQDYNTPEDSTKLTGASVFLDRSVFPASRGDEYYLFELQGLRGIAESGADLNWVLEDIMENPAHPILLFRDGEKEILIPFIDQFVGKILLNEGKIFLKNPEIWDEV</sequence>
<dbReference type="Pfam" id="PF01782">
    <property type="entry name" value="RimM"/>
    <property type="match status" value="1"/>
</dbReference>
<dbReference type="InterPro" id="IPR009000">
    <property type="entry name" value="Transl_B-barrel_sf"/>
</dbReference>
<name>A0ABX4YM13_9LEPT</name>
<keyword evidence="8" id="KW-1185">Reference proteome</keyword>
<dbReference type="SUPFAM" id="SSF50447">
    <property type="entry name" value="Translation proteins"/>
    <property type="match status" value="1"/>
</dbReference>
<gene>
    <name evidence="5 7" type="primary">rimM</name>
    <name evidence="7" type="ORF">BES34_004680</name>
</gene>
<keyword evidence="4 5" id="KW-0143">Chaperone</keyword>
<accession>A0ABX4YM13</accession>
<keyword evidence="1 5" id="KW-0963">Cytoplasm</keyword>
<dbReference type="EMBL" id="MCRM02000003">
    <property type="protein sequence ID" value="PNV76299.1"/>
    <property type="molecule type" value="Genomic_DNA"/>
</dbReference>
<evidence type="ECO:0000256" key="4">
    <source>
        <dbReference type="ARBA" id="ARBA00023186"/>
    </source>
</evidence>
<dbReference type="HAMAP" id="MF_00014">
    <property type="entry name" value="Ribosome_mat_RimM"/>
    <property type="match status" value="1"/>
</dbReference>
<dbReference type="Proteomes" id="UP000094669">
    <property type="component" value="Unassembled WGS sequence"/>
</dbReference>
<protein>
    <recommendedName>
        <fullName evidence="5">Ribosome maturation factor RimM</fullName>
    </recommendedName>
</protein>
<dbReference type="Gene3D" id="2.40.30.60">
    <property type="entry name" value="RimM"/>
    <property type="match status" value="1"/>
</dbReference>
<evidence type="ECO:0000256" key="2">
    <source>
        <dbReference type="ARBA" id="ARBA00022517"/>
    </source>
</evidence>
<comment type="similarity">
    <text evidence="5">Belongs to the RimM family.</text>
</comment>
<comment type="subunit">
    <text evidence="5">Binds ribosomal protein uS19.</text>
</comment>
<dbReference type="InterPro" id="IPR036976">
    <property type="entry name" value="RimM_N_sf"/>
</dbReference>